<sequence length="63" mass="7020">MKIKASEVKNGNIVEGCEVVDVEIYPCGTKICITTESYDSDCGEFEHFPMEFGVNELIEIEGE</sequence>
<evidence type="ECO:0000313" key="2">
    <source>
        <dbReference type="Proteomes" id="UP000030323"/>
    </source>
</evidence>
<proteinExistence type="predicted"/>
<keyword evidence="2" id="KW-1185">Reference proteome</keyword>
<name>A0A0A0YVU7_9CAUD</name>
<organism evidence="1 2">
    <name type="scientific">Citrobacter phage Moon</name>
    <dbReference type="NCBI Taxonomy" id="1540095"/>
    <lineage>
        <taxon>Viruses</taxon>
        <taxon>Duplodnaviria</taxon>
        <taxon>Heunggongvirae</taxon>
        <taxon>Uroviricota</taxon>
        <taxon>Caudoviricetes</taxon>
        <taxon>Pantevenvirales</taxon>
        <taxon>Straboviridae</taxon>
        <taxon>Tevenvirinae</taxon>
        <taxon>Moonvirus</taxon>
        <taxon>Moonvirus moon</taxon>
    </lineage>
</organism>
<dbReference type="Proteomes" id="UP000030323">
    <property type="component" value="Segment"/>
</dbReference>
<dbReference type="EMBL" id="KM236240">
    <property type="protein sequence ID" value="AIX12265.1"/>
    <property type="molecule type" value="Genomic_DNA"/>
</dbReference>
<reference evidence="1 2" key="1">
    <citation type="journal article" date="2015" name="Genome Announc.">
        <title>Complete Genome Sequence of Citrobacter freundii Myophage Moon.</title>
        <authorList>
            <person name="Edwards G.B."/>
            <person name="Luna A.J."/>
            <person name="Hernandez A.C."/>
            <person name="Kuty Everett G.F."/>
        </authorList>
    </citation>
    <scope>NUCLEOTIDE SEQUENCE [LARGE SCALE GENOMIC DNA]</scope>
</reference>
<dbReference type="RefSeq" id="YP_009146727.1">
    <property type="nucleotide sequence ID" value="NC_027331.1"/>
</dbReference>
<accession>A0A0A0YVU7</accession>
<protein>
    <submittedName>
        <fullName evidence="1">Uncharacterized protein</fullName>
    </submittedName>
</protein>
<gene>
    <name evidence="1" type="ORF">CPT_Moon294</name>
</gene>
<evidence type="ECO:0000313" key="1">
    <source>
        <dbReference type="EMBL" id="AIX12265.1"/>
    </source>
</evidence>
<dbReference type="KEGG" id="vg:24721893"/>
<dbReference type="GeneID" id="24721893"/>